<reference evidence="2 3" key="1">
    <citation type="submission" date="2020-04" db="EMBL/GenBank/DDBJ databases">
        <title>Gordonia sp. nov. TBRC 11910.</title>
        <authorList>
            <person name="Suriyachadkun C."/>
        </authorList>
    </citation>
    <scope>NUCLEOTIDE SEQUENCE [LARGE SCALE GENOMIC DNA]</scope>
    <source>
        <strain evidence="2 3">TBRC 11910</strain>
    </source>
</reference>
<evidence type="ECO:0000313" key="3">
    <source>
        <dbReference type="Proteomes" id="UP000550729"/>
    </source>
</evidence>
<evidence type="ECO:0008006" key="4">
    <source>
        <dbReference type="Google" id="ProtNLM"/>
    </source>
</evidence>
<gene>
    <name evidence="2" type="ORF">HH308_28910</name>
</gene>
<dbReference type="EMBL" id="JABBNB010000058">
    <property type="protein sequence ID" value="NMO05246.1"/>
    <property type="molecule type" value="Genomic_DNA"/>
</dbReference>
<feature type="chain" id="PRO_5033017413" description="Metalloprotease" evidence="1">
    <location>
        <begin position="27"/>
        <end position="238"/>
    </location>
</feature>
<dbReference type="Proteomes" id="UP000550729">
    <property type="component" value="Unassembled WGS sequence"/>
</dbReference>
<evidence type="ECO:0000256" key="1">
    <source>
        <dbReference type="SAM" id="SignalP"/>
    </source>
</evidence>
<keyword evidence="3" id="KW-1185">Reference proteome</keyword>
<keyword evidence="1" id="KW-0732">Signal</keyword>
<organism evidence="2 3">
    <name type="scientific">Gordonia asplenii</name>
    <dbReference type="NCBI Taxonomy" id="2725283"/>
    <lineage>
        <taxon>Bacteria</taxon>
        <taxon>Bacillati</taxon>
        <taxon>Actinomycetota</taxon>
        <taxon>Actinomycetes</taxon>
        <taxon>Mycobacteriales</taxon>
        <taxon>Gordoniaceae</taxon>
        <taxon>Gordonia</taxon>
    </lineage>
</organism>
<sequence length="238" mass="24817">MRRSIIAAIVAACLALCSALTSTAMASPPGITPITASMAACGGHTTTRHIQCGAAFTDAWLRHRHHAGLVAATVVTGPGTVGVWHSGTTGGICGYSTVKPLRFGMHHCDGTTFVVPSLDGPVLASDDTAIVAMTHESAHAVQERAGFDPVAVTLAQDAAGMFPLEQSADCWAGMAVRWFITRGMRPLSTLANARKLMALIGSRDSGHGTSIQRVAAFDAGYRDGASSCDRLLGRRIFD</sequence>
<proteinExistence type="predicted"/>
<dbReference type="RefSeq" id="WP_170197751.1">
    <property type="nucleotide sequence ID" value="NZ_JABBNB010000058.1"/>
</dbReference>
<protein>
    <recommendedName>
        <fullName evidence="4">Metalloprotease</fullName>
    </recommendedName>
</protein>
<evidence type="ECO:0000313" key="2">
    <source>
        <dbReference type="EMBL" id="NMO05246.1"/>
    </source>
</evidence>
<accession>A0A848L3B1</accession>
<comment type="caution">
    <text evidence="2">The sequence shown here is derived from an EMBL/GenBank/DDBJ whole genome shotgun (WGS) entry which is preliminary data.</text>
</comment>
<feature type="signal peptide" evidence="1">
    <location>
        <begin position="1"/>
        <end position="26"/>
    </location>
</feature>
<name>A0A848L3B1_9ACTN</name>
<dbReference type="AlphaFoldDB" id="A0A848L3B1"/>